<dbReference type="Proteomes" id="UP000320184">
    <property type="component" value="Unassembled WGS sequence"/>
</dbReference>
<dbReference type="Gene3D" id="3.30.530.20">
    <property type="match status" value="1"/>
</dbReference>
<dbReference type="AlphaFoldDB" id="A0A538SDM4"/>
<evidence type="ECO:0000313" key="2">
    <source>
        <dbReference type="Proteomes" id="UP000320184"/>
    </source>
</evidence>
<evidence type="ECO:0000313" key="1">
    <source>
        <dbReference type="EMBL" id="TMQ49456.1"/>
    </source>
</evidence>
<name>A0A538SDM4_UNCEI</name>
<dbReference type="SUPFAM" id="SSF55961">
    <property type="entry name" value="Bet v1-like"/>
    <property type="match status" value="1"/>
</dbReference>
<accession>A0A538SDM4</accession>
<sequence length="226" mass="25608">MPTNKDFKRLVRRRMHKTGESYTSARAQLLEMGSSKTQRTTAPVDYAKLAGMSDTALKAKTGCTWERWVKALDHVEAYTWPHREIAKHVHEKYKIDGWWSQTVTVGYERIRGLREIGQRRGGGYEASKSRTFAVPVVTLFRAFSVARTRSRWLTGIRLTVRKATPNKSVRITWADGTSVEVFLVSKGPEKSTATIQHVKLPTQESATQSKAYWAARLDALAELLTP</sequence>
<gene>
    <name evidence="1" type="ORF">E6K73_10030</name>
</gene>
<organism evidence="1 2">
    <name type="scientific">Eiseniibacteriota bacterium</name>
    <dbReference type="NCBI Taxonomy" id="2212470"/>
    <lineage>
        <taxon>Bacteria</taxon>
        <taxon>Candidatus Eiseniibacteriota</taxon>
    </lineage>
</organism>
<reference evidence="1 2" key="1">
    <citation type="journal article" date="2019" name="Nat. Microbiol.">
        <title>Mediterranean grassland soil C-N compound turnover is dependent on rainfall and depth, and is mediated by genomically divergent microorganisms.</title>
        <authorList>
            <person name="Diamond S."/>
            <person name="Andeer P.F."/>
            <person name="Li Z."/>
            <person name="Crits-Christoph A."/>
            <person name="Burstein D."/>
            <person name="Anantharaman K."/>
            <person name="Lane K.R."/>
            <person name="Thomas B.C."/>
            <person name="Pan C."/>
            <person name="Northen T.R."/>
            <person name="Banfield J.F."/>
        </authorList>
    </citation>
    <scope>NUCLEOTIDE SEQUENCE [LARGE SCALE GENOMIC DNA]</scope>
    <source>
        <strain evidence="1">WS_3</strain>
    </source>
</reference>
<dbReference type="EMBL" id="VBOT01000123">
    <property type="protein sequence ID" value="TMQ49456.1"/>
    <property type="molecule type" value="Genomic_DNA"/>
</dbReference>
<protein>
    <submittedName>
        <fullName evidence="1">Uncharacterized protein</fullName>
    </submittedName>
</protein>
<dbReference type="InterPro" id="IPR023393">
    <property type="entry name" value="START-like_dom_sf"/>
</dbReference>
<proteinExistence type="predicted"/>
<comment type="caution">
    <text evidence="1">The sequence shown here is derived from an EMBL/GenBank/DDBJ whole genome shotgun (WGS) entry which is preliminary data.</text>
</comment>